<evidence type="ECO:0000313" key="2">
    <source>
        <dbReference type="Proteomes" id="UP001165367"/>
    </source>
</evidence>
<dbReference type="Proteomes" id="UP001165367">
    <property type="component" value="Unassembled WGS sequence"/>
</dbReference>
<dbReference type="EMBL" id="JAKLTR010000012">
    <property type="protein sequence ID" value="MCG2616272.1"/>
    <property type="molecule type" value="Genomic_DNA"/>
</dbReference>
<comment type="caution">
    <text evidence="1">The sequence shown here is derived from an EMBL/GenBank/DDBJ whole genome shotgun (WGS) entry which is preliminary data.</text>
</comment>
<gene>
    <name evidence="1" type="ORF">LZZ85_18380</name>
</gene>
<dbReference type="Pfam" id="PF12094">
    <property type="entry name" value="DUF3570"/>
    <property type="match status" value="1"/>
</dbReference>
<evidence type="ECO:0000313" key="1">
    <source>
        <dbReference type="EMBL" id="MCG2616272.1"/>
    </source>
</evidence>
<accession>A0ABS9KV95</accession>
<reference evidence="1" key="1">
    <citation type="submission" date="2022-01" db="EMBL/GenBank/DDBJ databases">
        <authorList>
            <person name="Jo J.-H."/>
            <person name="Im W.-T."/>
        </authorList>
    </citation>
    <scope>NUCLEOTIDE SEQUENCE</scope>
    <source>
        <strain evidence="1">NA20</strain>
    </source>
</reference>
<keyword evidence="2" id="KW-1185">Reference proteome</keyword>
<organism evidence="1 2">
    <name type="scientific">Terrimonas ginsenosidimutans</name>
    <dbReference type="NCBI Taxonomy" id="2908004"/>
    <lineage>
        <taxon>Bacteria</taxon>
        <taxon>Pseudomonadati</taxon>
        <taxon>Bacteroidota</taxon>
        <taxon>Chitinophagia</taxon>
        <taxon>Chitinophagales</taxon>
        <taxon>Chitinophagaceae</taxon>
        <taxon>Terrimonas</taxon>
    </lineage>
</organism>
<protein>
    <submittedName>
        <fullName evidence="1">DUF3570 domain-containing protein</fullName>
    </submittedName>
</protein>
<proteinExistence type="predicted"/>
<name>A0ABS9KV95_9BACT</name>
<dbReference type="RefSeq" id="WP_237874807.1">
    <property type="nucleotide sequence ID" value="NZ_JAKLTR010000012.1"/>
</dbReference>
<sequence length="394" mass="44901">MKRIFLSAAGLFMLSQLIAQQRDSTGFQARKLKVEEVNLVSSYYSQNGNNAAVTGGIGSQKLTDIANVFDVKLVGYDKRKRKHSLDVELGIDHYTSASSDKVDLKSNSSASHADTRFYPSAVWTIENELKGHSFSIGLSSSTEFDYQSFGGNLSYSKKTKNKSGEFTAKAQVYLDQVKQVTPVELRPGGERDEHYPGENRNTFAGSLSYTQIINQRLQVAVLADVVRQQGFLSLPFYRVYFNDGSVHQEKLPDSRFKLPLGLRANYFVGDNIILRSYYRFYTDNWGIRSHTAEMEVPVKLNAFLSVSPFYRYYTQTSVKYFAPYEKHTAQDAYYTSNYDLSKFNSSFFGAGLRWLPPQGLFGLQHFNMIEVRYGHYKKNIDMQSNIISLNLRFK</sequence>
<dbReference type="InterPro" id="IPR021953">
    <property type="entry name" value="DUF3570"/>
</dbReference>